<dbReference type="AlphaFoldDB" id="A0AAD7CMN0"/>
<keyword evidence="3" id="KW-1185">Reference proteome</keyword>
<evidence type="ECO:0000313" key="3">
    <source>
        <dbReference type="Proteomes" id="UP001221757"/>
    </source>
</evidence>
<proteinExistence type="predicted"/>
<keyword evidence="1" id="KW-0472">Membrane</keyword>
<organism evidence="2 3">
    <name type="scientific">Mycena rosella</name>
    <name type="common">Pink bonnet</name>
    <name type="synonym">Agaricus rosellus</name>
    <dbReference type="NCBI Taxonomy" id="1033263"/>
    <lineage>
        <taxon>Eukaryota</taxon>
        <taxon>Fungi</taxon>
        <taxon>Dikarya</taxon>
        <taxon>Basidiomycota</taxon>
        <taxon>Agaricomycotina</taxon>
        <taxon>Agaricomycetes</taxon>
        <taxon>Agaricomycetidae</taxon>
        <taxon>Agaricales</taxon>
        <taxon>Marasmiineae</taxon>
        <taxon>Mycenaceae</taxon>
        <taxon>Mycena</taxon>
    </lineage>
</organism>
<name>A0AAD7CMN0_MYCRO</name>
<evidence type="ECO:0000256" key="1">
    <source>
        <dbReference type="SAM" id="Phobius"/>
    </source>
</evidence>
<keyword evidence="1" id="KW-0812">Transmembrane</keyword>
<comment type="caution">
    <text evidence="2">The sequence shown here is derived from an EMBL/GenBank/DDBJ whole genome shotgun (WGS) entry which is preliminary data.</text>
</comment>
<reference evidence="2" key="1">
    <citation type="submission" date="2023-03" db="EMBL/GenBank/DDBJ databases">
        <title>Massive genome expansion in bonnet fungi (Mycena s.s.) driven by repeated elements and novel gene families across ecological guilds.</title>
        <authorList>
            <consortium name="Lawrence Berkeley National Laboratory"/>
            <person name="Harder C.B."/>
            <person name="Miyauchi S."/>
            <person name="Viragh M."/>
            <person name="Kuo A."/>
            <person name="Thoen E."/>
            <person name="Andreopoulos B."/>
            <person name="Lu D."/>
            <person name="Skrede I."/>
            <person name="Drula E."/>
            <person name="Henrissat B."/>
            <person name="Morin E."/>
            <person name="Kohler A."/>
            <person name="Barry K."/>
            <person name="LaButti K."/>
            <person name="Morin E."/>
            <person name="Salamov A."/>
            <person name="Lipzen A."/>
            <person name="Mereny Z."/>
            <person name="Hegedus B."/>
            <person name="Baldrian P."/>
            <person name="Stursova M."/>
            <person name="Weitz H."/>
            <person name="Taylor A."/>
            <person name="Grigoriev I.V."/>
            <person name="Nagy L.G."/>
            <person name="Martin F."/>
            <person name="Kauserud H."/>
        </authorList>
    </citation>
    <scope>NUCLEOTIDE SEQUENCE</scope>
    <source>
        <strain evidence="2">CBHHK067</strain>
    </source>
</reference>
<protein>
    <submittedName>
        <fullName evidence="2">Uncharacterized protein</fullName>
    </submittedName>
</protein>
<dbReference type="EMBL" id="JARKIE010000333">
    <property type="protein sequence ID" value="KAJ7653522.1"/>
    <property type="molecule type" value="Genomic_DNA"/>
</dbReference>
<keyword evidence="1" id="KW-1133">Transmembrane helix</keyword>
<feature type="transmembrane region" description="Helical" evidence="1">
    <location>
        <begin position="12"/>
        <end position="34"/>
    </location>
</feature>
<dbReference type="Proteomes" id="UP001221757">
    <property type="component" value="Unassembled WGS sequence"/>
</dbReference>
<evidence type="ECO:0000313" key="2">
    <source>
        <dbReference type="EMBL" id="KAJ7653522.1"/>
    </source>
</evidence>
<accession>A0AAD7CMN0</accession>
<gene>
    <name evidence="2" type="ORF">B0H17DRAFT_395028</name>
</gene>
<sequence>MTWFESRLGHAWSLFFCGQTSAAGLVAGVGWCAFRARALPFERSISLRRGIPNRTEVHVQNPRGFPGTRVREMDPVAARSVRPLSMPLDPRGFTPRVLVRLQAESYPSHASSFFSLIVSVRYRIRHACGSRRFVIEASM</sequence>